<name>A0A135L2M2_9BACI</name>
<dbReference type="InterPro" id="IPR043519">
    <property type="entry name" value="NT_sf"/>
</dbReference>
<comment type="similarity">
    <text evidence="1 5">Belongs to the Iojap/RsfS family.</text>
</comment>
<dbReference type="PANTHER" id="PTHR21043">
    <property type="entry name" value="IOJAP SUPERFAMILY ORTHOLOG"/>
    <property type="match status" value="1"/>
</dbReference>
<dbReference type="RefSeq" id="WP_068723278.1">
    <property type="nucleotide sequence ID" value="NZ_LSKU01000001.1"/>
</dbReference>
<comment type="function">
    <text evidence="5">Functions as a ribosomal silencing factor. Interacts with ribosomal protein uL14 (rplN), blocking formation of intersubunit bridge B8. Prevents association of the 30S and 50S ribosomal subunits and the formation of functional ribosomes, thus repressing translation.</text>
</comment>
<evidence type="ECO:0000313" key="6">
    <source>
        <dbReference type="EMBL" id="KXG43149.1"/>
    </source>
</evidence>
<dbReference type="GO" id="GO:0043023">
    <property type="term" value="F:ribosomal large subunit binding"/>
    <property type="evidence" value="ECO:0007669"/>
    <property type="project" value="TreeGrafter"/>
</dbReference>
<evidence type="ECO:0000313" key="7">
    <source>
        <dbReference type="Proteomes" id="UP000070352"/>
    </source>
</evidence>
<dbReference type="GO" id="GO:0042256">
    <property type="term" value="P:cytosolic ribosome assembly"/>
    <property type="evidence" value="ECO:0007669"/>
    <property type="project" value="UniProtKB-UniRule"/>
</dbReference>
<protein>
    <recommendedName>
        <fullName evidence="5">Ribosomal silencing factor RsfS</fullName>
    </recommendedName>
</protein>
<dbReference type="EMBL" id="LSKU01000001">
    <property type="protein sequence ID" value="KXG43149.1"/>
    <property type="molecule type" value="Genomic_DNA"/>
</dbReference>
<reference evidence="6 7" key="1">
    <citation type="submission" date="2016-02" db="EMBL/GenBank/DDBJ databases">
        <title>Draft Genome for Tepidibacillus decaturensis nov. sp. Strain Z9, an Anaerobic, Moderately Thermophilic and Heterotrophic Bacterium from Deep Subsurface of the Illinois Basin, USA.</title>
        <authorList>
            <person name="Dong Y."/>
            <person name="Chang J.Y."/>
            <person name="Sanford R."/>
            <person name="Fouke B.W."/>
        </authorList>
    </citation>
    <scope>NUCLEOTIDE SEQUENCE [LARGE SCALE GENOMIC DNA]</scope>
    <source>
        <strain evidence="6 7">Z9</strain>
    </source>
</reference>
<dbReference type="GO" id="GO:0005737">
    <property type="term" value="C:cytoplasm"/>
    <property type="evidence" value="ECO:0007669"/>
    <property type="project" value="UniProtKB-SubCell"/>
</dbReference>
<dbReference type="Proteomes" id="UP000070352">
    <property type="component" value="Unassembled WGS sequence"/>
</dbReference>
<accession>A0A135L2M2</accession>
<dbReference type="STRING" id="1413211.U473_03270"/>
<dbReference type="InterPro" id="IPR004394">
    <property type="entry name" value="Iojap/RsfS/C7orf30"/>
</dbReference>
<dbReference type="OrthoDB" id="9793681at2"/>
<dbReference type="GO" id="GO:0017148">
    <property type="term" value="P:negative regulation of translation"/>
    <property type="evidence" value="ECO:0007669"/>
    <property type="project" value="UniProtKB-UniRule"/>
</dbReference>
<dbReference type="Gene3D" id="3.30.460.10">
    <property type="entry name" value="Beta Polymerase, domain 2"/>
    <property type="match status" value="1"/>
</dbReference>
<comment type="subcellular location">
    <subcellularLocation>
        <location evidence="5">Cytoplasm</location>
    </subcellularLocation>
</comment>
<keyword evidence="2 5" id="KW-0963">Cytoplasm</keyword>
<dbReference type="HAMAP" id="MF_01477">
    <property type="entry name" value="Iojap_RsfS"/>
    <property type="match status" value="1"/>
</dbReference>
<dbReference type="Pfam" id="PF02410">
    <property type="entry name" value="RsfS"/>
    <property type="match status" value="1"/>
</dbReference>
<keyword evidence="3 5" id="KW-0678">Repressor</keyword>
<evidence type="ECO:0000256" key="5">
    <source>
        <dbReference type="HAMAP-Rule" id="MF_01477"/>
    </source>
</evidence>
<evidence type="ECO:0000256" key="4">
    <source>
        <dbReference type="ARBA" id="ARBA00022845"/>
    </source>
</evidence>
<dbReference type="NCBIfam" id="TIGR00090">
    <property type="entry name" value="rsfS_iojap_ybeB"/>
    <property type="match status" value="1"/>
</dbReference>
<dbReference type="FunFam" id="3.30.460.10:FF:000015">
    <property type="entry name" value="Ribosomal silencing factor RsfS"/>
    <property type="match status" value="1"/>
</dbReference>
<organism evidence="6 7">
    <name type="scientific">Tepidibacillus decaturensis</name>
    <dbReference type="NCBI Taxonomy" id="1413211"/>
    <lineage>
        <taxon>Bacteria</taxon>
        <taxon>Bacillati</taxon>
        <taxon>Bacillota</taxon>
        <taxon>Bacilli</taxon>
        <taxon>Bacillales</taxon>
        <taxon>Bacillaceae</taxon>
        <taxon>Tepidibacillus</taxon>
    </lineage>
</organism>
<dbReference type="GO" id="GO:0090071">
    <property type="term" value="P:negative regulation of ribosome biogenesis"/>
    <property type="evidence" value="ECO:0007669"/>
    <property type="project" value="UniProtKB-UniRule"/>
</dbReference>
<evidence type="ECO:0000256" key="1">
    <source>
        <dbReference type="ARBA" id="ARBA00010574"/>
    </source>
</evidence>
<gene>
    <name evidence="5" type="primary">rsfS</name>
    <name evidence="6" type="ORF">U473_03270</name>
</gene>
<keyword evidence="7" id="KW-1185">Reference proteome</keyword>
<sequence length="119" mass="13397">MALSVKEIAELAAQTASNKKAKDVVILDIRGLSVIADYFVICSGNSETQVQAVANEIKDKMHEVGVLVKGSEGMDQARWILIDLGDVVVHIFHKEEREFYHLERLWGDAPRIEFEENTE</sequence>
<dbReference type="AlphaFoldDB" id="A0A135L2M2"/>
<comment type="caution">
    <text evidence="6">The sequence shown here is derived from an EMBL/GenBank/DDBJ whole genome shotgun (WGS) entry which is preliminary data.</text>
</comment>
<evidence type="ECO:0000256" key="2">
    <source>
        <dbReference type="ARBA" id="ARBA00022490"/>
    </source>
</evidence>
<evidence type="ECO:0000256" key="3">
    <source>
        <dbReference type="ARBA" id="ARBA00022491"/>
    </source>
</evidence>
<dbReference type="SUPFAM" id="SSF81301">
    <property type="entry name" value="Nucleotidyltransferase"/>
    <property type="match status" value="1"/>
</dbReference>
<dbReference type="PANTHER" id="PTHR21043:SF0">
    <property type="entry name" value="MITOCHONDRIAL ASSEMBLY OF RIBOSOMAL LARGE SUBUNIT PROTEIN 1"/>
    <property type="match status" value="1"/>
</dbReference>
<comment type="subunit">
    <text evidence="5">Interacts with ribosomal protein uL14 (rplN).</text>
</comment>
<keyword evidence="4 5" id="KW-0810">Translation regulation</keyword>
<proteinExistence type="inferred from homology"/>